<feature type="non-terminal residue" evidence="1">
    <location>
        <position position="56"/>
    </location>
</feature>
<dbReference type="InterPro" id="IPR015421">
    <property type="entry name" value="PyrdxlP-dep_Trfase_major"/>
</dbReference>
<dbReference type="InterPro" id="IPR015424">
    <property type="entry name" value="PyrdxlP-dep_Trfase"/>
</dbReference>
<dbReference type="InterPro" id="IPR000653">
    <property type="entry name" value="DegT/StrS_aminotransferase"/>
</dbReference>
<dbReference type="Pfam" id="PF01041">
    <property type="entry name" value="DegT_DnrJ_EryC1"/>
    <property type="match status" value="1"/>
</dbReference>
<dbReference type="Gene3D" id="3.40.640.10">
    <property type="entry name" value="Type I PLP-dependent aspartate aminotransferase-like (Major domain)"/>
    <property type="match status" value="1"/>
</dbReference>
<proteinExistence type="predicted"/>
<organism evidence="1">
    <name type="scientific">marine metagenome</name>
    <dbReference type="NCBI Taxonomy" id="408172"/>
    <lineage>
        <taxon>unclassified sequences</taxon>
        <taxon>metagenomes</taxon>
        <taxon>ecological metagenomes</taxon>
    </lineage>
</organism>
<evidence type="ECO:0008006" key="2">
    <source>
        <dbReference type="Google" id="ProtNLM"/>
    </source>
</evidence>
<dbReference type="GO" id="GO:0030170">
    <property type="term" value="F:pyridoxal phosphate binding"/>
    <property type="evidence" value="ECO:0007669"/>
    <property type="project" value="TreeGrafter"/>
</dbReference>
<protein>
    <recommendedName>
        <fullName evidence="2">DegT/DnrJ/EryC1/StrS aminotransferase family protein</fullName>
    </recommendedName>
</protein>
<dbReference type="PANTHER" id="PTHR30244">
    <property type="entry name" value="TRANSAMINASE"/>
    <property type="match status" value="1"/>
</dbReference>
<sequence length="56" mass="6007">MAHGKYSNRLEELFCEYTGAKYATTVSNCTAGLHLSCLATGFGLGDEIIIPAQTHT</sequence>
<accession>A0A383D0F4</accession>
<dbReference type="GO" id="GO:0008483">
    <property type="term" value="F:transaminase activity"/>
    <property type="evidence" value="ECO:0007669"/>
    <property type="project" value="TreeGrafter"/>
</dbReference>
<dbReference type="PANTHER" id="PTHR30244:SF34">
    <property type="entry name" value="DTDP-4-AMINO-4,6-DIDEOXYGALACTOSE TRANSAMINASE"/>
    <property type="match status" value="1"/>
</dbReference>
<dbReference type="SUPFAM" id="SSF53383">
    <property type="entry name" value="PLP-dependent transferases"/>
    <property type="match status" value="1"/>
</dbReference>
<gene>
    <name evidence="1" type="ORF">METZ01_LOCUS490648</name>
</gene>
<dbReference type="EMBL" id="UINC01213150">
    <property type="protein sequence ID" value="SVE37794.1"/>
    <property type="molecule type" value="Genomic_DNA"/>
</dbReference>
<dbReference type="GO" id="GO:0000271">
    <property type="term" value="P:polysaccharide biosynthetic process"/>
    <property type="evidence" value="ECO:0007669"/>
    <property type="project" value="TreeGrafter"/>
</dbReference>
<reference evidence="1" key="1">
    <citation type="submission" date="2018-05" db="EMBL/GenBank/DDBJ databases">
        <authorList>
            <person name="Lanie J.A."/>
            <person name="Ng W.-L."/>
            <person name="Kazmierczak K.M."/>
            <person name="Andrzejewski T.M."/>
            <person name="Davidsen T.M."/>
            <person name="Wayne K.J."/>
            <person name="Tettelin H."/>
            <person name="Glass J.I."/>
            <person name="Rusch D."/>
            <person name="Podicherti R."/>
            <person name="Tsui H.-C.T."/>
            <person name="Winkler M.E."/>
        </authorList>
    </citation>
    <scope>NUCLEOTIDE SEQUENCE</scope>
</reference>
<dbReference type="AlphaFoldDB" id="A0A383D0F4"/>
<name>A0A383D0F4_9ZZZZ</name>
<evidence type="ECO:0000313" key="1">
    <source>
        <dbReference type="EMBL" id="SVE37794.1"/>
    </source>
</evidence>